<dbReference type="ExpressionAtlas" id="M8BPX4">
    <property type="expression patterns" value="baseline"/>
</dbReference>
<reference evidence="1" key="1">
    <citation type="submission" date="2015-06" db="UniProtKB">
        <authorList>
            <consortium name="EnsemblPlants"/>
        </authorList>
    </citation>
    <scope>IDENTIFICATION</scope>
</reference>
<evidence type="ECO:0000313" key="1">
    <source>
        <dbReference type="EnsemblPlants" id="EMT08809"/>
    </source>
</evidence>
<dbReference type="AlphaFoldDB" id="M8BPX4"/>
<organism evidence="1">
    <name type="scientific">Aegilops tauschii</name>
    <name type="common">Tausch's goatgrass</name>
    <name type="synonym">Aegilops squarrosa</name>
    <dbReference type="NCBI Taxonomy" id="37682"/>
    <lineage>
        <taxon>Eukaryota</taxon>
        <taxon>Viridiplantae</taxon>
        <taxon>Streptophyta</taxon>
        <taxon>Embryophyta</taxon>
        <taxon>Tracheophyta</taxon>
        <taxon>Spermatophyta</taxon>
        <taxon>Magnoliopsida</taxon>
        <taxon>Liliopsida</taxon>
        <taxon>Poales</taxon>
        <taxon>Poaceae</taxon>
        <taxon>BOP clade</taxon>
        <taxon>Pooideae</taxon>
        <taxon>Triticodae</taxon>
        <taxon>Triticeae</taxon>
        <taxon>Triticinae</taxon>
        <taxon>Aegilops</taxon>
    </lineage>
</organism>
<sequence length="157" mass="17248">MGVSAKGRICGVAEAAEVTRGSSPLTSELSTGKMNLQVPRWNKRLRTGASAPSLTPCPPRISTFEKAVRVFIENLTEDEPWLVIWWRSKSSSGGRDQECDACWCVDGWGTRELRTYPDLGDVPKQPRKPASCKNCGVVGHQRNNFTKAMELRLAGGV</sequence>
<name>M8BPX4_AEGTA</name>
<proteinExistence type="predicted"/>
<dbReference type="EnsemblPlants" id="EMT08809">
    <property type="protein sequence ID" value="EMT08809"/>
    <property type="gene ID" value="F775_24585"/>
</dbReference>
<accession>M8BPX4</accession>
<protein>
    <submittedName>
        <fullName evidence="1">Uncharacterized protein</fullName>
    </submittedName>
</protein>